<evidence type="ECO:0000256" key="5">
    <source>
        <dbReference type="ARBA" id="ARBA00022777"/>
    </source>
</evidence>
<dbReference type="PROSITE" id="PS00107">
    <property type="entry name" value="PROTEIN_KINASE_ATP"/>
    <property type="match status" value="1"/>
</dbReference>
<dbReference type="RefSeq" id="WP_394302220.1">
    <property type="nucleotide sequence ID" value="NZ_JBHMQT010000037.1"/>
</dbReference>
<keyword evidence="2" id="KW-0723">Serine/threonine-protein kinase</keyword>
<dbReference type="PROSITE" id="PS50011">
    <property type="entry name" value="PROTEIN_KINASE_DOM"/>
    <property type="match status" value="1"/>
</dbReference>
<evidence type="ECO:0000313" key="11">
    <source>
        <dbReference type="Proteomes" id="UP001589870"/>
    </source>
</evidence>
<protein>
    <recommendedName>
        <fullName evidence="1">non-specific serine/threonine protein kinase</fullName>
        <ecNumber evidence="1">2.7.11.1</ecNumber>
    </recommendedName>
</protein>
<keyword evidence="5 10" id="KW-0418">Kinase</keyword>
<dbReference type="EC" id="2.7.11.1" evidence="1"/>
<dbReference type="InterPro" id="IPR017441">
    <property type="entry name" value="Protein_kinase_ATP_BS"/>
</dbReference>
<dbReference type="InterPro" id="IPR000719">
    <property type="entry name" value="Prot_kinase_dom"/>
</dbReference>
<keyword evidence="4 7" id="KW-0547">Nucleotide-binding</keyword>
<dbReference type="EMBL" id="JBHMQT010000037">
    <property type="protein sequence ID" value="MFC0864095.1"/>
    <property type="molecule type" value="Genomic_DNA"/>
</dbReference>
<evidence type="ECO:0000256" key="4">
    <source>
        <dbReference type="ARBA" id="ARBA00022741"/>
    </source>
</evidence>
<feature type="region of interest" description="Disordered" evidence="8">
    <location>
        <begin position="269"/>
        <end position="330"/>
    </location>
</feature>
<dbReference type="InterPro" id="IPR008266">
    <property type="entry name" value="Tyr_kinase_AS"/>
</dbReference>
<dbReference type="SUPFAM" id="SSF56112">
    <property type="entry name" value="Protein kinase-like (PK-like)"/>
    <property type="match status" value="1"/>
</dbReference>
<dbReference type="PANTHER" id="PTHR43289:SF6">
    <property type="entry name" value="SERINE_THREONINE-PROTEIN KINASE NEKL-3"/>
    <property type="match status" value="1"/>
</dbReference>
<gene>
    <name evidence="10" type="ORF">ACFHYQ_17510</name>
</gene>
<evidence type="ECO:0000256" key="3">
    <source>
        <dbReference type="ARBA" id="ARBA00022679"/>
    </source>
</evidence>
<feature type="compositionally biased region" description="Low complexity" evidence="8">
    <location>
        <begin position="313"/>
        <end position="328"/>
    </location>
</feature>
<sequence>MTGRLINGRYELLSQLGQGGMGKVWLAVDRRLGRRVALKEIVLKRSGSEPVAVQRGRARREAQALARISHPSVVEIHDVFEEGDTLWIVMAHVEGESLRDRISAGPLGEREIAGIGRDVLGGLTAAHAKGVLHRDVTPANILLGRDNKVFLIDFGIARIDGTSGLTERNARVGTMEYMAPERFNGTQTGPPLDLWSLGVTLYYALEGHSPFRRDTDPATLWAIAAEPLPRPRRQGPLFDAIAGLLEKDPGRRMRAAELDRRLAEIVRPAPRTDRYRSQRLPRPPAKPPVVHPTARPGPYEPAGGMPGTPDRPLPGLSGPSGPSGPNRGPHVRLTPEALCAAGPVKGGRSLLARPPHEAASLLAAVGPRAGGPLLDGMTAQPARAAAVLTLLPKTTAGRTVNHMSAEGAAELFRVLPPGQGAGILAYADERVVAEVLRTLGVASATVRLVEAMTLQRAWRVLEYVPPALIADLLPESLDGRGHRLLNGLSGPVRAEVARLARPT</sequence>
<evidence type="ECO:0000256" key="6">
    <source>
        <dbReference type="ARBA" id="ARBA00022840"/>
    </source>
</evidence>
<dbReference type="PROSITE" id="PS00109">
    <property type="entry name" value="PROTEIN_KINASE_TYR"/>
    <property type="match status" value="1"/>
</dbReference>
<feature type="binding site" evidence="7">
    <location>
        <position position="44"/>
    </location>
    <ligand>
        <name>ATP</name>
        <dbReference type="ChEBI" id="CHEBI:30616"/>
    </ligand>
</feature>
<accession>A0ABV6U6M0</accession>
<feature type="domain" description="Protein kinase" evidence="9">
    <location>
        <begin position="10"/>
        <end position="266"/>
    </location>
</feature>
<evidence type="ECO:0000256" key="8">
    <source>
        <dbReference type="SAM" id="MobiDB-lite"/>
    </source>
</evidence>
<feature type="compositionally biased region" description="Pro residues" evidence="8">
    <location>
        <begin position="281"/>
        <end position="290"/>
    </location>
</feature>
<keyword evidence="6 7" id="KW-0067">ATP-binding</keyword>
<dbReference type="GO" id="GO:0016301">
    <property type="term" value="F:kinase activity"/>
    <property type="evidence" value="ECO:0007669"/>
    <property type="project" value="UniProtKB-KW"/>
</dbReference>
<dbReference type="Gene3D" id="3.30.200.20">
    <property type="entry name" value="Phosphorylase Kinase, domain 1"/>
    <property type="match status" value="1"/>
</dbReference>
<evidence type="ECO:0000313" key="10">
    <source>
        <dbReference type="EMBL" id="MFC0864095.1"/>
    </source>
</evidence>
<name>A0ABV6U6M0_9ACTN</name>
<reference evidence="10 11" key="1">
    <citation type="submission" date="2024-09" db="EMBL/GenBank/DDBJ databases">
        <authorList>
            <person name="Sun Q."/>
            <person name="Mori K."/>
        </authorList>
    </citation>
    <scope>NUCLEOTIDE SEQUENCE [LARGE SCALE GENOMIC DNA]</scope>
    <source>
        <strain evidence="10 11">TBRC 1851</strain>
    </source>
</reference>
<dbReference type="Pfam" id="PF00069">
    <property type="entry name" value="Pkinase"/>
    <property type="match status" value="1"/>
</dbReference>
<organism evidence="10 11">
    <name type="scientific">Sphaerimonospora cavernae</name>
    <dbReference type="NCBI Taxonomy" id="1740611"/>
    <lineage>
        <taxon>Bacteria</taxon>
        <taxon>Bacillati</taxon>
        <taxon>Actinomycetota</taxon>
        <taxon>Actinomycetes</taxon>
        <taxon>Streptosporangiales</taxon>
        <taxon>Streptosporangiaceae</taxon>
        <taxon>Sphaerimonospora</taxon>
    </lineage>
</organism>
<dbReference type="Gene3D" id="1.10.510.10">
    <property type="entry name" value="Transferase(Phosphotransferase) domain 1"/>
    <property type="match status" value="1"/>
</dbReference>
<proteinExistence type="predicted"/>
<dbReference type="SUPFAM" id="SSF158791">
    <property type="entry name" value="MgtE N-terminal domain-like"/>
    <property type="match status" value="1"/>
</dbReference>
<dbReference type="CDD" id="cd14014">
    <property type="entry name" value="STKc_PknB_like"/>
    <property type="match status" value="1"/>
</dbReference>
<evidence type="ECO:0000259" key="9">
    <source>
        <dbReference type="PROSITE" id="PS50011"/>
    </source>
</evidence>
<dbReference type="PANTHER" id="PTHR43289">
    <property type="entry name" value="MITOGEN-ACTIVATED PROTEIN KINASE KINASE KINASE 20-RELATED"/>
    <property type="match status" value="1"/>
</dbReference>
<evidence type="ECO:0000256" key="1">
    <source>
        <dbReference type="ARBA" id="ARBA00012513"/>
    </source>
</evidence>
<comment type="caution">
    <text evidence="10">The sequence shown here is derived from an EMBL/GenBank/DDBJ whole genome shotgun (WGS) entry which is preliminary data.</text>
</comment>
<evidence type="ECO:0000256" key="2">
    <source>
        <dbReference type="ARBA" id="ARBA00022527"/>
    </source>
</evidence>
<dbReference type="Proteomes" id="UP001589870">
    <property type="component" value="Unassembled WGS sequence"/>
</dbReference>
<evidence type="ECO:0000256" key="7">
    <source>
        <dbReference type="PROSITE-ProRule" id="PRU10141"/>
    </source>
</evidence>
<keyword evidence="3" id="KW-0808">Transferase</keyword>
<keyword evidence="11" id="KW-1185">Reference proteome</keyword>
<dbReference type="InterPro" id="IPR011009">
    <property type="entry name" value="Kinase-like_dom_sf"/>
</dbReference>